<evidence type="ECO:0000313" key="2">
    <source>
        <dbReference type="Proteomes" id="UP000838756"/>
    </source>
</evidence>
<dbReference type="Proteomes" id="UP000838756">
    <property type="component" value="Unassembled WGS sequence"/>
</dbReference>
<dbReference type="EMBL" id="CAKXAJ010009704">
    <property type="protein sequence ID" value="CAH2211266.1"/>
    <property type="molecule type" value="Genomic_DNA"/>
</dbReference>
<accession>A0A8S4QK57</accession>
<feature type="non-terminal residue" evidence="1">
    <location>
        <position position="47"/>
    </location>
</feature>
<protein>
    <submittedName>
        <fullName evidence="1">Jg6651 protein</fullName>
    </submittedName>
</protein>
<name>A0A8S4QK57_9NEOP</name>
<dbReference type="AlphaFoldDB" id="A0A8S4QK57"/>
<gene>
    <name evidence="1" type="primary">jg6651</name>
    <name evidence="1" type="ORF">PAEG_LOCUS3097</name>
</gene>
<comment type="caution">
    <text evidence="1">The sequence shown here is derived from an EMBL/GenBank/DDBJ whole genome shotgun (WGS) entry which is preliminary data.</text>
</comment>
<organism evidence="1 2">
    <name type="scientific">Pararge aegeria aegeria</name>
    <dbReference type="NCBI Taxonomy" id="348720"/>
    <lineage>
        <taxon>Eukaryota</taxon>
        <taxon>Metazoa</taxon>
        <taxon>Ecdysozoa</taxon>
        <taxon>Arthropoda</taxon>
        <taxon>Hexapoda</taxon>
        <taxon>Insecta</taxon>
        <taxon>Pterygota</taxon>
        <taxon>Neoptera</taxon>
        <taxon>Endopterygota</taxon>
        <taxon>Lepidoptera</taxon>
        <taxon>Glossata</taxon>
        <taxon>Ditrysia</taxon>
        <taxon>Papilionoidea</taxon>
        <taxon>Nymphalidae</taxon>
        <taxon>Satyrinae</taxon>
        <taxon>Satyrini</taxon>
        <taxon>Parargina</taxon>
        <taxon>Pararge</taxon>
    </lineage>
</organism>
<reference evidence="1" key="1">
    <citation type="submission" date="2022-03" db="EMBL/GenBank/DDBJ databases">
        <authorList>
            <person name="Lindestad O."/>
        </authorList>
    </citation>
    <scope>NUCLEOTIDE SEQUENCE</scope>
</reference>
<evidence type="ECO:0000313" key="1">
    <source>
        <dbReference type="EMBL" id="CAH2211266.1"/>
    </source>
</evidence>
<feature type="non-terminal residue" evidence="1">
    <location>
        <position position="1"/>
    </location>
</feature>
<sequence length="47" mass="5377">VEAVTLRMQMSTDKVAHYARHPAAEAYGAIMGPVRDAFILLRMFRER</sequence>
<proteinExistence type="predicted"/>
<keyword evidence="2" id="KW-1185">Reference proteome</keyword>